<evidence type="ECO:0000256" key="6">
    <source>
        <dbReference type="ARBA" id="ARBA00023125"/>
    </source>
</evidence>
<keyword evidence="14" id="KW-1185">Reference proteome</keyword>
<dbReference type="InterPro" id="IPR029063">
    <property type="entry name" value="SAM-dependent_MTases_sf"/>
</dbReference>
<dbReference type="GO" id="GO:0003677">
    <property type="term" value="F:DNA binding"/>
    <property type="evidence" value="ECO:0007669"/>
    <property type="project" value="UniProtKB-KW"/>
</dbReference>
<dbReference type="Gene3D" id="3.40.50.150">
    <property type="entry name" value="Vaccinia Virus protein VP39"/>
    <property type="match status" value="1"/>
</dbReference>
<reference evidence="13" key="2">
    <citation type="submission" date="2018-05" db="EMBL/GenBank/DDBJ databases">
        <title>OgluRS3 (Oryza glumaepatula Reference Sequence Version 3).</title>
        <authorList>
            <person name="Zhang J."/>
            <person name="Kudrna D."/>
            <person name="Lee S."/>
            <person name="Talag J."/>
            <person name="Welchert J."/>
            <person name="Wing R.A."/>
        </authorList>
    </citation>
    <scope>NUCLEOTIDE SEQUENCE [LARGE SCALE GENOMIC DNA]</scope>
</reference>
<dbReference type="PROSITE" id="PS51679">
    <property type="entry name" value="SAM_MT_C5"/>
    <property type="match status" value="1"/>
</dbReference>
<protein>
    <recommendedName>
        <fullName evidence="2">DNA (cytosine-5-)-methyltransferase</fullName>
        <ecNumber evidence="2">2.1.1.37</ecNumber>
    </recommendedName>
</protein>
<dbReference type="STRING" id="40148.A0A0D9ZVW7"/>
<dbReference type="Gene3D" id="2.30.30.490">
    <property type="match status" value="1"/>
</dbReference>
<dbReference type="SMART" id="SM00439">
    <property type="entry name" value="BAH"/>
    <property type="match status" value="1"/>
</dbReference>
<accession>A0A0D9ZVW7</accession>
<feature type="compositionally biased region" description="Basic and acidic residues" evidence="10">
    <location>
        <begin position="1408"/>
        <end position="1422"/>
    </location>
</feature>
<sequence>METPPPDPVSPLPPAAAADEGSPGGGGGDDGAEDAGGFSAGLDSLWTALFGSPEELEPMWSPPRGFGVGAEFAAAEVEPEIMDVAGGPWDGAPWRSSGVVAGEGAATALVPPTAAAGFAEFEPAAPIDSSPAGAAAAAAASLGDVPEVSALDSGADCSPDPPPSSSPPVDFDARGFEPVADSAPAMESPLPALVASSEANLDGRMLDCTLNSVPSPPLASPYEVGLGAEDPVKDSSPSVTWGTAMDAEDPEVDATCANGTALRRSRRIVKIKSAASSMPLNQNGDSSRASKRRFADSRKRRSSEGNKHPAFTGPISVNTVDLINGVKVQGLQEIVAVENVSSSYDNNQKAGGLYNQVVVALPAANNSLLKDKGASVLPRRKTRLASKVLVNSDRVSAISPVVNGGPPVQKSDVCIPTKKHKLAVEECLTSLDGVDGGGIVLCNSKLKSAKSRVVSKMPQGRGRRSPQPPKTQRARTLSVKYLEKLKRAENNNNNGSMSKSPRVPMIPENNGSMSKSPRVPIIPELSTKHELVLDKHMVDSVMLETDDGSCFFVGDAVPDDEARKQWPHRYEINDQIMKKDKRTSSQTFANAGKAVLDVKCHYLQAKVSRYTFCIGECAFGPEGKPNYIGRLLEFFETKTGECYFRVQWFFTAEDTVIGEQAQSHDPRRLFYSDLTDDNLLDCIVSKVTIVQVPPSVNGKSKSVPSSDYYYDMKYSIDYSTFSTIEMEDTDDLMQSCYTSRINDKMKKIDVNKKHKSPVLEKMELSLLDLYCGCGGMSTGLCLGARGGGVNLSARWAIDDDEIACESFRNNHPETRVRNETTDDFLELLKEWEKLCKTYVKHSRTKACVDSTTESNNETPDCSAIPPEEFEVWKLVDICFGDPNKVSKHGLYFKVRWKGYGPHHDTWEPVEGLRNCKEAIRDFVIEGHRQRILPRPGDVDVVCGGPPCQGISGYNRNREFEAPFKCEKNKQIIVFMDVVQFLKPKYVYMENVLDILKFADATLARYALSRLVAMHYQARLGIMAAGCYGLPQFRMRVFLLGCHSKEKLPPFPLPTHEAIVKNGCPLAFERNLVGWPNDTPMQLARPIVLEDILSDLPEVANGESRDEMLYVKGPQTEFQRYIRSFNVEVHGPRAHVTKDSKSSKLYDHRPLVLDNDNYQRGANFRDLSGVIVGPDNVARLDPTKERVLLPSGRPLVLDCILAYENGKSLRPFGRVWWDEVVGTVLTVPNARMQALIHPAQDRLLTIRESARLQGFPDNYRFRGTVKDRYRQIGNAVAVPVGRALGYALAMAYLKKSGDDPLMLLPPNFAFSHDIRGSWNPPSEVKNPAVWELIEIKLLTSIPTWLSSMSFKSGFMKVTRPSQLRSHSQARSYVRHEVAGRKRETGREEGMDTFGSDSNGERGQPFLPAERARRSGRRLEETGRRRLSTASSLALIAGGAARGRRGGRRLFLRPEMQVEFGRHCGVPTWKATWTPPVSPSPLLRRISSNSARLAAHSC</sequence>
<dbReference type="InterPro" id="IPR016197">
    <property type="entry name" value="Chromo-like_dom_sf"/>
</dbReference>
<dbReference type="CDD" id="cd18635">
    <property type="entry name" value="CD_CMT3_like"/>
    <property type="match status" value="1"/>
</dbReference>
<dbReference type="PROSITE" id="PS50013">
    <property type="entry name" value="CHROMO_2"/>
    <property type="match status" value="1"/>
</dbReference>
<dbReference type="InterPro" id="IPR000953">
    <property type="entry name" value="Chromo/chromo_shadow_dom"/>
</dbReference>
<name>A0A0D9ZVW7_9ORYZ</name>
<dbReference type="PANTHER" id="PTHR10629">
    <property type="entry name" value="CYTOSINE-SPECIFIC METHYLTRANSFERASE"/>
    <property type="match status" value="1"/>
</dbReference>
<dbReference type="Pfam" id="PF00145">
    <property type="entry name" value="DNA_methylase"/>
    <property type="match status" value="1"/>
</dbReference>
<evidence type="ECO:0000256" key="10">
    <source>
        <dbReference type="SAM" id="MobiDB-lite"/>
    </source>
</evidence>
<dbReference type="InterPro" id="IPR023780">
    <property type="entry name" value="Chromo_domain"/>
</dbReference>
<dbReference type="EC" id="2.1.1.37" evidence="2"/>
<dbReference type="eggNOG" id="ENOG502QT36">
    <property type="taxonomic scope" value="Eukaryota"/>
</dbReference>
<dbReference type="SUPFAM" id="SSF53335">
    <property type="entry name" value="S-adenosyl-L-methionine-dependent methyltransferases"/>
    <property type="match status" value="1"/>
</dbReference>
<dbReference type="InterPro" id="IPR023779">
    <property type="entry name" value="Chromodomain_CS"/>
</dbReference>
<dbReference type="InterPro" id="IPR043151">
    <property type="entry name" value="BAH_sf"/>
</dbReference>
<evidence type="ECO:0000256" key="5">
    <source>
        <dbReference type="ARBA" id="ARBA00022691"/>
    </source>
</evidence>
<dbReference type="GO" id="GO:0005634">
    <property type="term" value="C:nucleus"/>
    <property type="evidence" value="ECO:0007669"/>
    <property type="project" value="UniProtKB-SubCell"/>
</dbReference>
<feature type="region of interest" description="Disordered" evidence="10">
    <location>
        <begin position="149"/>
        <end position="176"/>
    </location>
</feature>
<dbReference type="GO" id="GO:0003886">
    <property type="term" value="F:DNA (cytosine-5-)-methyltransferase activity"/>
    <property type="evidence" value="ECO:0007669"/>
    <property type="project" value="UniProtKB-EC"/>
</dbReference>
<dbReference type="InterPro" id="IPR050390">
    <property type="entry name" value="C5-Methyltransferase"/>
</dbReference>
<dbReference type="FunFam" id="3.90.120.10:FF:000003">
    <property type="entry name" value="DNA (cytosine-5)-methyltransferase 1"/>
    <property type="match status" value="1"/>
</dbReference>
<dbReference type="SMART" id="SM00298">
    <property type="entry name" value="CHROMO"/>
    <property type="match status" value="1"/>
</dbReference>
<comment type="similarity">
    <text evidence="9">Belongs to the class I-like SAM-binding methyltransferase superfamily. C5-methyltransferase family.</text>
</comment>
<keyword evidence="4 9" id="KW-0808">Transferase</keyword>
<dbReference type="GO" id="GO:0044027">
    <property type="term" value="P:negative regulation of gene expression via chromosomal CpG island methylation"/>
    <property type="evidence" value="ECO:0007669"/>
    <property type="project" value="TreeGrafter"/>
</dbReference>
<evidence type="ECO:0000313" key="13">
    <source>
        <dbReference type="EnsemblPlants" id="OGLUM05G08120.2"/>
    </source>
</evidence>
<dbReference type="Gramene" id="OGLUM05G08120.2">
    <property type="protein sequence ID" value="OGLUM05G08120.2"/>
    <property type="gene ID" value="OGLUM05G08120"/>
</dbReference>
<reference evidence="13" key="1">
    <citation type="submission" date="2015-04" db="UniProtKB">
        <authorList>
            <consortium name="EnsemblPlants"/>
        </authorList>
    </citation>
    <scope>IDENTIFICATION</scope>
</reference>
<evidence type="ECO:0000256" key="4">
    <source>
        <dbReference type="ARBA" id="ARBA00022679"/>
    </source>
</evidence>
<dbReference type="InterPro" id="IPR031303">
    <property type="entry name" value="C5_meth_CS"/>
</dbReference>
<dbReference type="Gene3D" id="3.90.120.10">
    <property type="entry name" value="DNA Methylase, subunit A, domain 2"/>
    <property type="match status" value="1"/>
</dbReference>
<keyword evidence="5 9" id="KW-0949">S-adenosyl-L-methionine</keyword>
<comment type="subcellular location">
    <subcellularLocation>
        <location evidence="1">Nucleus</location>
    </subcellularLocation>
</comment>
<organism evidence="13">
    <name type="scientific">Oryza glumipatula</name>
    <dbReference type="NCBI Taxonomy" id="40148"/>
    <lineage>
        <taxon>Eukaryota</taxon>
        <taxon>Viridiplantae</taxon>
        <taxon>Streptophyta</taxon>
        <taxon>Embryophyta</taxon>
        <taxon>Tracheophyta</taxon>
        <taxon>Spermatophyta</taxon>
        <taxon>Magnoliopsida</taxon>
        <taxon>Liliopsida</taxon>
        <taxon>Poales</taxon>
        <taxon>Poaceae</taxon>
        <taxon>BOP clade</taxon>
        <taxon>Oryzoideae</taxon>
        <taxon>Oryzeae</taxon>
        <taxon>Oryzinae</taxon>
        <taxon>Oryza</taxon>
    </lineage>
</organism>
<evidence type="ECO:0000256" key="2">
    <source>
        <dbReference type="ARBA" id="ARBA00011975"/>
    </source>
</evidence>
<dbReference type="GO" id="GO:0003682">
    <property type="term" value="F:chromatin binding"/>
    <property type="evidence" value="ECO:0007669"/>
    <property type="project" value="InterPro"/>
</dbReference>
<dbReference type="GO" id="GO:0032259">
    <property type="term" value="P:methylation"/>
    <property type="evidence" value="ECO:0007669"/>
    <property type="project" value="UniProtKB-KW"/>
</dbReference>
<dbReference type="SUPFAM" id="SSF54160">
    <property type="entry name" value="Chromo domain-like"/>
    <property type="match status" value="1"/>
</dbReference>
<evidence type="ECO:0000256" key="3">
    <source>
        <dbReference type="ARBA" id="ARBA00022603"/>
    </source>
</evidence>
<feature type="region of interest" description="Disordered" evidence="10">
    <location>
        <begin position="273"/>
        <end position="312"/>
    </location>
</feature>
<evidence type="ECO:0000313" key="14">
    <source>
        <dbReference type="Proteomes" id="UP000026961"/>
    </source>
</evidence>
<feature type="domain" description="BAH" evidence="12">
    <location>
        <begin position="603"/>
        <end position="725"/>
    </location>
</feature>
<dbReference type="InterPro" id="IPR018117">
    <property type="entry name" value="C5_DNA_meth_AS"/>
</dbReference>
<evidence type="ECO:0000256" key="7">
    <source>
        <dbReference type="ARBA" id="ARBA00023242"/>
    </source>
</evidence>
<dbReference type="Proteomes" id="UP000026961">
    <property type="component" value="Chromosome 5"/>
</dbReference>
<feature type="active site" evidence="9">
    <location>
        <position position="947"/>
    </location>
</feature>
<dbReference type="PRINTS" id="PR00105">
    <property type="entry name" value="C5METTRFRASE"/>
</dbReference>
<dbReference type="FunFam" id="3.40.50.150:FF:000143">
    <property type="entry name" value="DNA (cytosine-5)-methyltransferase 1"/>
    <property type="match status" value="1"/>
</dbReference>
<dbReference type="PANTHER" id="PTHR10629:SF34">
    <property type="entry name" value="DNA (CYTOSINE-5)-METHYLTRANSFERASE CMT2"/>
    <property type="match status" value="1"/>
</dbReference>
<dbReference type="PROSITE" id="PS00598">
    <property type="entry name" value="CHROMO_1"/>
    <property type="match status" value="1"/>
</dbReference>
<dbReference type="PROSITE" id="PS00095">
    <property type="entry name" value="C5_MTASE_2"/>
    <property type="match status" value="1"/>
</dbReference>
<feature type="region of interest" description="Disordered" evidence="10">
    <location>
        <begin position="452"/>
        <end position="475"/>
    </location>
</feature>
<evidence type="ECO:0000259" key="11">
    <source>
        <dbReference type="PROSITE" id="PS50013"/>
    </source>
</evidence>
<feature type="region of interest" description="Disordered" evidence="10">
    <location>
        <begin position="1364"/>
        <end position="1422"/>
    </location>
</feature>
<keyword evidence="7" id="KW-0539">Nucleus</keyword>
<dbReference type="InterPro" id="IPR001525">
    <property type="entry name" value="C5_MeTfrase"/>
</dbReference>
<keyword evidence="3 9" id="KW-0489">Methyltransferase</keyword>
<feature type="compositionally biased region" description="Polar residues" evidence="10">
    <location>
        <begin position="274"/>
        <end position="287"/>
    </location>
</feature>
<evidence type="ECO:0000256" key="9">
    <source>
        <dbReference type="PROSITE-ProRule" id="PRU01016"/>
    </source>
</evidence>
<feature type="domain" description="Chromo" evidence="11">
    <location>
        <begin position="869"/>
        <end position="922"/>
    </location>
</feature>
<dbReference type="Pfam" id="PF01426">
    <property type="entry name" value="BAH"/>
    <property type="match status" value="1"/>
</dbReference>
<evidence type="ECO:0000256" key="8">
    <source>
        <dbReference type="ARBA" id="ARBA00047422"/>
    </source>
</evidence>
<comment type="catalytic activity">
    <reaction evidence="8">
        <text>a 2'-deoxycytidine in DNA + S-adenosyl-L-methionine = a 5-methyl-2'-deoxycytidine in DNA + S-adenosyl-L-homocysteine + H(+)</text>
        <dbReference type="Rhea" id="RHEA:13681"/>
        <dbReference type="Rhea" id="RHEA-COMP:11369"/>
        <dbReference type="Rhea" id="RHEA-COMP:11370"/>
        <dbReference type="ChEBI" id="CHEBI:15378"/>
        <dbReference type="ChEBI" id="CHEBI:57856"/>
        <dbReference type="ChEBI" id="CHEBI:59789"/>
        <dbReference type="ChEBI" id="CHEBI:85452"/>
        <dbReference type="ChEBI" id="CHEBI:85454"/>
        <dbReference type="EC" id="2.1.1.37"/>
    </reaction>
</comment>
<feature type="compositionally biased region" description="Pro residues" evidence="10">
    <location>
        <begin position="1"/>
        <end position="14"/>
    </location>
</feature>
<dbReference type="InterPro" id="IPR001025">
    <property type="entry name" value="BAH_dom"/>
</dbReference>
<dbReference type="Pfam" id="PF00385">
    <property type="entry name" value="Chromo"/>
    <property type="match status" value="1"/>
</dbReference>
<feature type="compositionally biased region" description="Basic and acidic residues" evidence="10">
    <location>
        <begin position="293"/>
        <end position="307"/>
    </location>
</feature>
<dbReference type="PROSITE" id="PS51038">
    <property type="entry name" value="BAH"/>
    <property type="match status" value="1"/>
</dbReference>
<dbReference type="FunFam" id="2.30.30.490:FF:000011">
    <property type="entry name" value="DNA (cytosine-5)-methyltransferase 1"/>
    <property type="match status" value="1"/>
</dbReference>
<proteinExistence type="inferred from homology"/>
<feature type="region of interest" description="Disordered" evidence="10">
    <location>
        <begin position="1"/>
        <end position="39"/>
    </location>
</feature>
<keyword evidence="6" id="KW-0238">DNA-binding</keyword>
<evidence type="ECO:0000259" key="12">
    <source>
        <dbReference type="PROSITE" id="PS51038"/>
    </source>
</evidence>
<dbReference type="PROSITE" id="PS00094">
    <property type="entry name" value="C5_MTASE_1"/>
    <property type="match status" value="1"/>
</dbReference>
<dbReference type="EnsemblPlants" id="OGLUM05G08120.2">
    <property type="protein sequence ID" value="OGLUM05G08120.2"/>
    <property type="gene ID" value="OGLUM05G08120"/>
</dbReference>
<evidence type="ECO:0000256" key="1">
    <source>
        <dbReference type="ARBA" id="ARBA00004123"/>
    </source>
</evidence>
<feature type="compositionally biased region" description="Basic and acidic residues" evidence="10">
    <location>
        <begin position="1372"/>
        <end position="1388"/>
    </location>
</feature>